<protein>
    <submittedName>
        <fullName evidence="3">Predicted amidohydrolase</fullName>
    </submittedName>
</protein>
<dbReference type="Pfam" id="PF00795">
    <property type="entry name" value="CN_hydrolase"/>
    <property type="match status" value="1"/>
</dbReference>
<sequence>MRIALIQIASPAAEPPAERCDRAAELVAEAARGGADLVVLPELWSVGYFAFDSYAGGAEPADGPTVARLGALARELGIHLHGGSHVERLPDGGLRNTAVLLGPDGRVLHRYSKIHIFGYGSREAQLLCPGEGVSVAPSPFGPITSTTCYDLRFPALWSRLTELGARLVTVPAAWPAARLAHWRLFTTTRAVEQQVLLIACNAVGEQDGVRLGGHSRVVDPWGEVLVEAGDAEGVSYCDVDPDVVPAVRREFPVLDDRVPAYPELRPGATTPQESA</sequence>
<evidence type="ECO:0000313" key="3">
    <source>
        <dbReference type="EMBL" id="SOD60397.1"/>
    </source>
</evidence>
<keyword evidence="3" id="KW-0378">Hydrolase</keyword>
<dbReference type="AlphaFoldDB" id="A0A286DNV9"/>
<dbReference type="GO" id="GO:0016787">
    <property type="term" value="F:hydrolase activity"/>
    <property type="evidence" value="ECO:0007669"/>
    <property type="project" value="UniProtKB-KW"/>
</dbReference>
<evidence type="ECO:0000259" key="2">
    <source>
        <dbReference type="PROSITE" id="PS50263"/>
    </source>
</evidence>
<proteinExistence type="inferred from homology"/>
<evidence type="ECO:0000256" key="1">
    <source>
        <dbReference type="ARBA" id="ARBA00010613"/>
    </source>
</evidence>
<comment type="similarity">
    <text evidence="1">Belongs to the carbon-nitrogen hydrolase superfamily. NIT1/NIT2 family.</text>
</comment>
<dbReference type="OrthoDB" id="9811121at2"/>
<keyword evidence="4" id="KW-1185">Reference proteome</keyword>
<accession>A0A286DNV9</accession>
<organism evidence="3 4">
    <name type="scientific">Streptomyces zhaozhouensis</name>
    <dbReference type="NCBI Taxonomy" id="1300267"/>
    <lineage>
        <taxon>Bacteria</taxon>
        <taxon>Bacillati</taxon>
        <taxon>Actinomycetota</taxon>
        <taxon>Actinomycetes</taxon>
        <taxon>Kitasatosporales</taxon>
        <taxon>Streptomycetaceae</taxon>
        <taxon>Streptomyces</taxon>
    </lineage>
</organism>
<dbReference type="Gene3D" id="3.60.110.10">
    <property type="entry name" value="Carbon-nitrogen hydrolase"/>
    <property type="match status" value="1"/>
</dbReference>
<reference evidence="3 4" key="1">
    <citation type="submission" date="2017-09" db="EMBL/GenBank/DDBJ databases">
        <authorList>
            <person name="Ehlers B."/>
            <person name="Leendertz F.H."/>
        </authorList>
    </citation>
    <scope>NUCLEOTIDE SEQUENCE [LARGE SCALE GENOMIC DNA]</scope>
    <source>
        <strain evidence="3 4">CGMCC 4.7095</strain>
    </source>
</reference>
<name>A0A286DNV9_9ACTN</name>
<evidence type="ECO:0000313" key="4">
    <source>
        <dbReference type="Proteomes" id="UP000219072"/>
    </source>
</evidence>
<dbReference type="InterPro" id="IPR036526">
    <property type="entry name" value="C-N_Hydrolase_sf"/>
</dbReference>
<dbReference type="SUPFAM" id="SSF56317">
    <property type="entry name" value="Carbon-nitrogen hydrolase"/>
    <property type="match status" value="1"/>
</dbReference>
<feature type="domain" description="CN hydrolase" evidence="2">
    <location>
        <begin position="1"/>
        <end position="241"/>
    </location>
</feature>
<dbReference type="PROSITE" id="PS50263">
    <property type="entry name" value="CN_HYDROLASE"/>
    <property type="match status" value="1"/>
</dbReference>
<dbReference type="Proteomes" id="UP000219072">
    <property type="component" value="Unassembled WGS sequence"/>
</dbReference>
<dbReference type="PANTHER" id="PTHR23088:SF27">
    <property type="entry name" value="DEAMINATED GLUTATHIONE AMIDASE"/>
    <property type="match status" value="1"/>
</dbReference>
<dbReference type="InterPro" id="IPR003010">
    <property type="entry name" value="C-N_Hydrolase"/>
</dbReference>
<dbReference type="EMBL" id="OCNE01000002">
    <property type="protein sequence ID" value="SOD60397.1"/>
    <property type="molecule type" value="Genomic_DNA"/>
</dbReference>
<dbReference type="PROSITE" id="PS01227">
    <property type="entry name" value="UPF0012"/>
    <property type="match status" value="1"/>
</dbReference>
<dbReference type="RefSeq" id="WP_097229549.1">
    <property type="nucleotide sequence ID" value="NZ_OCNE01000002.1"/>
</dbReference>
<gene>
    <name evidence="3" type="ORF">SAMN06297387_102117</name>
</gene>
<dbReference type="PANTHER" id="PTHR23088">
    <property type="entry name" value="NITRILASE-RELATED"/>
    <property type="match status" value="1"/>
</dbReference>
<dbReference type="CDD" id="cd07583">
    <property type="entry name" value="nitrilase_5"/>
    <property type="match status" value="1"/>
</dbReference>
<dbReference type="InterPro" id="IPR001110">
    <property type="entry name" value="UPF0012_CS"/>
</dbReference>